<name>A0A4Z1IZU2_9HELO</name>
<dbReference type="PROSITE" id="PS50297">
    <property type="entry name" value="ANK_REP_REGION"/>
    <property type="match status" value="4"/>
</dbReference>
<dbReference type="InterPro" id="IPR002110">
    <property type="entry name" value="Ankyrin_rpt"/>
</dbReference>
<dbReference type="Proteomes" id="UP000297452">
    <property type="component" value="Unassembled WGS sequence"/>
</dbReference>
<evidence type="ECO:0000256" key="2">
    <source>
        <dbReference type="ARBA" id="ARBA00023043"/>
    </source>
</evidence>
<dbReference type="SMART" id="SM00248">
    <property type="entry name" value="ANK"/>
    <property type="match status" value="7"/>
</dbReference>
<dbReference type="PROSITE" id="PS50088">
    <property type="entry name" value="ANK_REPEAT"/>
    <property type="match status" value="4"/>
</dbReference>
<protein>
    <submittedName>
        <fullName evidence="4">Uncharacterized protein</fullName>
    </submittedName>
</protein>
<organism evidence="4 5">
    <name type="scientific">Botryotinia narcissicola</name>
    <dbReference type="NCBI Taxonomy" id="278944"/>
    <lineage>
        <taxon>Eukaryota</taxon>
        <taxon>Fungi</taxon>
        <taxon>Dikarya</taxon>
        <taxon>Ascomycota</taxon>
        <taxon>Pezizomycotina</taxon>
        <taxon>Leotiomycetes</taxon>
        <taxon>Helotiales</taxon>
        <taxon>Sclerotiniaceae</taxon>
        <taxon>Botryotinia</taxon>
    </lineage>
</organism>
<dbReference type="Gene3D" id="1.25.40.20">
    <property type="entry name" value="Ankyrin repeat-containing domain"/>
    <property type="match status" value="2"/>
</dbReference>
<feature type="repeat" description="ANK" evidence="3">
    <location>
        <begin position="309"/>
        <end position="333"/>
    </location>
</feature>
<feature type="repeat" description="ANK" evidence="3">
    <location>
        <begin position="275"/>
        <end position="299"/>
    </location>
</feature>
<reference evidence="4 5" key="1">
    <citation type="submission" date="2017-12" db="EMBL/GenBank/DDBJ databases">
        <title>Comparative genomics of Botrytis spp.</title>
        <authorList>
            <person name="Valero-Jimenez C.A."/>
            <person name="Tapia P."/>
            <person name="Veloso J."/>
            <person name="Silva-Moreno E."/>
            <person name="Staats M."/>
            <person name="Valdes J.H."/>
            <person name="Van Kan J.A.L."/>
        </authorList>
    </citation>
    <scope>NUCLEOTIDE SEQUENCE [LARGE SCALE GENOMIC DNA]</scope>
    <source>
        <strain evidence="4 5">MUCL2120</strain>
    </source>
</reference>
<evidence type="ECO:0000256" key="1">
    <source>
        <dbReference type="ARBA" id="ARBA00022737"/>
    </source>
</evidence>
<dbReference type="InterPro" id="IPR051637">
    <property type="entry name" value="Ank_repeat_dom-contain_49"/>
</dbReference>
<comment type="caution">
    <text evidence="4">The sequence shown here is derived from an EMBL/GenBank/DDBJ whole genome shotgun (WGS) entry which is preliminary data.</text>
</comment>
<evidence type="ECO:0000313" key="5">
    <source>
        <dbReference type="Proteomes" id="UP000297452"/>
    </source>
</evidence>
<sequence>MSSDDPEKAGLQPNYETSWEEIFQQVVKFILGKHIFVSNLSQRVVIQCRGVILGWISSVKRDDRQHVAIDDSCMVPVLEYALYWTVQASANPIRKRDIICLFNGASKPSIIRLCKDHFAVVVIAATPLNGTSLFEWPQVSQSKRQSLRNLLLVWDWGSSYGNMQNEREYKALTKQFSQVSVFSRVEAGGHLEKAARLWNDIAILDDLGECKEASERLIAAQDEYYLAAFGRMPWSYESESERGRTLLAFAAGRGHENVVKLLIDTGHHHANDGRSGQTPLWLAVRSGHEVVVRMLLATGQVEADSKDRWNCTPLSLAAKNGHEAIVKLLLATGQVDAESKDYYEQTPLSHAAREGHESVVKLLLATNQIDADSKDCYQQTPLSKAAKEGHESVVKLLIATDQVEVDSKDKTGWTPLFWAAWTGHEAVVKLLLATGQAEVDLKDEGGQTPFYWAAMGEHEAILKLILAAGRRQA</sequence>
<feature type="repeat" description="ANK" evidence="3">
    <location>
        <begin position="411"/>
        <end position="435"/>
    </location>
</feature>
<dbReference type="SUPFAM" id="SSF48403">
    <property type="entry name" value="Ankyrin repeat"/>
    <property type="match status" value="1"/>
</dbReference>
<gene>
    <name evidence="4" type="ORF">BOTNAR_0051g00250</name>
</gene>
<evidence type="ECO:0000313" key="4">
    <source>
        <dbReference type="EMBL" id="TGO66945.1"/>
    </source>
</evidence>
<dbReference type="AlphaFoldDB" id="A0A4Z1IZU2"/>
<dbReference type="OrthoDB" id="194358at2759"/>
<evidence type="ECO:0000256" key="3">
    <source>
        <dbReference type="PROSITE-ProRule" id="PRU00023"/>
    </source>
</evidence>
<dbReference type="STRING" id="278944.A0A4Z1IZU2"/>
<dbReference type="InterPro" id="IPR036770">
    <property type="entry name" value="Ankyrin_rpt-contain_sf"/>
</dbReference>
<keyword evidence="1" id="KW-0677">Repeat</keyword>
<dbReference type="PANTHER" id="PTHR24180">
    <property type="entry name" value="CYCLIN-DEPENDENT KINASE INHIBITOR 2C-RELATED"/>
    <property type="match status" value="1"/>
</dbReference>
<keyword evidence="2 3" id="KW-0040">ANK repeat</keyword>
<dbReference type="PANTHER" id="PTHR24180:SF45">
    <property type="entry name" value="POLY [ADP-RIBOSE] POLYMERASE TANKYRASE"/>
    <property type="match status" value="1"/>
</dbReference>
<accession>A0A4Z1IZU2</accession>
<proteinExistence type="predicted"/>
<keyword evidence="5" id="KW-1185">Reference proteome</keyword>
<feature type="repeat" description="ANK" evidence="3">
    <location>
        <begin position="242"/>
        <end position="266"/>
    </location>
</feature>
<dbReference type="EMBL" id="PQXJ01000051">
    <property type="protein sequence ID" value="TGO66945.1"/>
    <property type="molecule type" value="Genomic_DNA"/>
</dbReference>
<dbReference type="Pfam" id="PF12796">
    <property type="entry name" value="Ank_2"/>
    <property type="match status" value="3"/>
</dbReference>